<dbReference type="PANTHER" id="PTHR11274">
    <property type="entry name" value="RAD25/XP-B DNA REPAIR HELICASE"/>
    <property type="match status" value="1"/>
</dbReference>
<evidence type="ECO:0000256" key="5">
    <source>
        <dbReference type="ARBA" id="ARBA00022840"/>
    </source>
</evidence>
<dbReference type="Proteomes" id="UP000717624">
    <property type="component" value="Unassembled WGS sequence"/>
</dbReference>
<dbReference type="SMART" id="SM00487">
    <property type="entry name" value="DEXDc"/>
    <property type="match status" value="1"/>
</dbReference>
<dbReference type="InterPro" id="IPR032438">
    <property type="entry name" value="ERCC3_RAD25_C"/>
</dbReference>
<name>A0A938Y226_9BACL</name>
<dbReference type="Pfam" id="PF04851">
    <property type="entry name" value="ResIII"/>
    <property type="match status" value="1"/>
</dbReference>
<feature type="domain" description="Helicase C-terminal" evidence="11">
    <location>
        <begin position="413"/>
        <end position="559"/>
    </location>
</feature>
<dbReference type="PROSITE" id="PS51194">
    <property type="entry name" value="HELICASE_CTER"/>
    <property type="match status" value="1"/>
</dbReference>
<dbReference type="Gene3D" id="3.40.50.300">
    <property type="entry name" value="P-loop containing nucleotide triphosphate hydrolases"/>
    <property type="match status" value="2"/>
</dbReference>
<dbReference type="RefSeq" id="WP_204518704.1">
    <property type="nucleotide sequence ID" value="NZ_BAABIN010000005.1"/>
</dbReference>
<feature type="domain" description="Helicase ATP-binding" evidence="10">
    <location>
        <begin position="202"/>
        <end position="358"/>
    </location>
</feature>
<keyword evidence="4" id="KW-0347">Helicase</keyword>
<evidence type="ECO:0000256" key="1">
    <source>
        <dbReference type="ARBA" id="ARBA00006637"/>
    </source>
</evidence>
<dbReference type="PANTHER" id="PTHR11274:SF0">
    <property type="entry name" value="GENERAL TRANSCRIPTION AND DNA REPAIR FACTOR IIH HELICASE SUBUNIT XPB"/>
    <property type="match status" value="1"/>
</dbReference>
<accession>A0A938Y226</accession>
<dbReference type="InterPro" id="IPR050615">
    <property type="entry name" value="ATP-dep_DNA_Helicase"/>
</dbReference>
<dbReference type="Pfam" id="PF13625">
    <property type="entry name" value="Helicase_C_3"/>
    <property type="match status" value="1"/>
</dbReference>
<comment type="catalytic activity">
    <reaction evidence="7">
        <text>Couples ATP hydrolysis with the unwinding of duplex DNA by translocating in the 3'-5' direction.</text>
        <dbReference type="EC" id="5.6.2.4"/>
    </reaction>
</comment>
<dbReference type="GO" id="GO:0003677">
    <property type="term" value="F:DNA binding"/>
    <property type="evidence" value="ECO:0007669"/>
    <property type="project" value="InterPro"/>
</dbReference>
<organism evidence="12 13">
    <name type="scientific">Brevibacillus fulvus</name>
    <dbReference type="NCBI Taxonomy" id="1125967"/>
    <lineage>
        <taxon>Bacteria</taxon>
        <taxon>Bacillati</taxon>
        <taxon>Bacillota</taxon>
        <taxon>Bacilli</taxon>
        <taxon>Bacillales</taxon>
        <taxon>Paenibacillaceae</taxon>
        <taxon>Brevibacillus</taxon>
    </lineage>
</organism>
<dbReference type="GO" id="GO:0005524">
    <property type="term" value="F:ATP binding"/>
    <property type="evidence" value="ECO:0007669"/>
    <property type="project" value="UniProtKB-KW"/>
</dbReference>
<evidence type="ECO:0000256" key="9">
    <source>
        <dbReference type="ARBA" id="ARBA00048988"/>
    </source>
</evidence>
<dbReference type="SMART" id="SM00490">
    <property type="entry name" value="HELICc"/>
    <property type="match status" value="1"/>
</dbReference>
<comment type="similarity">
    <text evidence="1">Belongs to the helicase family. RAD25/XPB subfamily.</text>
</comment>
<evidence type="ECO:0000256" key="2">
    <source>
        <dbReference type="ARBA" id="ARBA00022741"/>
    </source>
</evidence>
<dbReference type="InterPro" id="IPR006935">
    <property type="entry name" value="Helicase/UvrB_N"/>
</dbReference>
<evidence type="ECO:0000256" key="8">
    <source>
        <dbReference type="ARBA" id="ARBA00034808"/>
    </source>
</evidence>
<sequence>MSFQPEKPLIVQSDRSILLEVENPFFSEARQALNLFGELVKSPEYIHTYRITPLSLWNAAASGLSAQQVIDTLQAYSKYGVPPTLVKEIDEWMGRYGLLRLEQAENQLLLLCDDPLTLEEIIGFRQIQPHLDKRITPTSVLIKPDSRGLIKQELIKLGFPVDDRAGYLQGEHLAISLKSRTAKGASFALREYQIQAIDSFHAGGASSGGSGVLVLPCGAGKTVIGIGAIARLQTATLILTTNATSVKQWISELLDKTDIAPELIGEYSGQKKEVKPITVATYQILTHRRKTTDEYVHMPLFSKRDWGLIIYDEVHLLPAPVFRMTAGIQARRRLGLTATLVREDGCEEEVFSLIGPKRFDLPWKVLERNGWIAQAHCQEIRLPFEPRLRQQYSGATSQQKYRIAAENPRKLDVIKRLLNRHQDGRILIIGQYVEQLTQIAAELGVPCITGRMAERDRERLFQQFKNGEIHCLVVSKVANFAVDLPDANVAIQISGTFGSRQEEAQRLGRILRPKSQENEAYFYTLITRDTSEQEYARQRQIFLVEQGYRYEIIDLEQLS</sequence>
<reference evidence="12" key="1">
    <citation type="submission" date="2021-01" db="EMBL/GenBank/DDBJ databases">
        <title>Genomic Encyclopedia of Type Strains, Phase IV (KMG-IV): sequencing the most valuable type-strain genomes for metagenomic binning, comparative biology and taxonomic classification.</title>
        <authorList>
            <person name="Goeker M."/>
        </authorList>
    </citation>
    <scope>NUCLEOTIDE SEQUENCE</scope>
    <source>
        <strain evidence="12">DSM 25523</strain>
    </source>
</reference>
<keyword evidence="5" id="KW-0067">ATP-binding</keyword>
<dbReference type="NCBIfam" id="NF045503">
    <property type="entry name" value="repair_heli_XPB"/>
    <property type="match status" value="1"/>
</dbReference>
<evidence type="ECO:0000313" key="12">
    <source>
        <dbReference type="EMBL" id="MBM7590969.1"/>
    </source>
</evidence>
<evidence type="ECO:0000256" key="6">
    <source>
        <dbReference type="ARBA" id="ARBA00023235"/>
    </source>
</evidence>
<dbReference type="GO" id="GO:0016787">
    <property type="term" value="F:hydrolase activity"/>
    <property type="evidence" value="ECO:0007669"/>
    <property type="project" value="UniProtKB-KW"/>
</dbReference>
<dbReference type="EC" id="5.6.2.4" evidence="8"/>
<dbReference type="GO" id="GO:0043138">
    <property type="term" value="F:3'-5' DNA helicase activity"/>
    <property type="evidence" value="ECO:0007669"/>
    <property type="project" value="UniProtKB-EC"/>
</dbReference>
<dbReference type="Pfam" id="PF16203">
    <property type="entry name" value="ERCC3_RAD25_C"/>
    <property type="match status" value="1"/>
</dbReference>
<evidence type="ECO:0000259" key="11">
    <source>
        <dbReference type="PROSITE" id="PS51194"/>
    </source>
</evidence>
<evidence type="ECO:0000256" key="3">
    <source>
        <dbReference type="ARBA" id="ARBA00022801"/>
    </source>
</evidence>
<keyword evidence="13" id="KW-1185">Reference proteome</keyword>
<evidence type="ECO:0000256" key="7">
    <source>
        <dbReference type="ARBA" id="ARBA00034617"/>
    </source>
</evidence>
<evidence type="ECO:0000256" key="4">
    <source>
        <dbReference type="ARBA" id="ARBA00022806"/>
    </source>
</evidence>
<dbReference type="PRINTS" id="PR00851">
    <property type="entry name" value="XRODRMPGMNTB"/>
</dbReference>
<proteinExistence type="inferred from homology"/>
<gene>
    <name evidence="12" type="ORF">JOD01_002581</name>
</gene>
<dbReference type="EMBL" id="JAFBEB010000008">
    <property type="protein sequence ID" value="MBM7590969.1"/>
    <property type="molecule type" value="Genomic_DNA"/>
</dbReference>
<evidence type="ECO:0000259" key="10">
    <source>
        <dbReference type="PROSITE" id="PS51192"/>
    </source>
</evidence>
<protein>
    <recommendedName>
        <fullName evidence="8">DNA 3'-5' helicase</fullName>
        <ecNumber evidence="8">5.6.2.4</ecNumber>
    </recommendedName>
</protein>
<dbReference type="CDD" id="cd18789">
    <property type="entry name" value="SF2_C_XPB"/>
    <property type="match status" value="1"/>
</dbReference>
<dbReference type="InterPro" id="IPR014001">
    <property type="entry name" value="Helicase_ATP-bd"/>
</dbReference>
<dbReference type="InterPro" id="IPR001650">
    <property type="entry name" value="Helicase_C-like"/>
</dbReference>
<keyword evidence="2" id="KW-0547">Nucleotide-binding</keyword>
<evidence type="ECO:0000313" key="13">
    <source>
        <dbReference type="Proteomes" id="UP000717624"/>
    </source>
</evidence>
<dbReference type="PROSITE" id="PS51192">
    <property type="entry name" value="HELICASE_ATP_BIND_1"/>
    <property type="match status" value="1"/>
</dbReference>
<comment type="caution">
    <text evidence="12">The sequence shown here is derived from an EMBL/GenBank/DDBJ whole genome shotgun (WGS) entry which is preliminary data.</text>
</comment>
<dbReference type="AlphaFoldDB" id="A0A938Y226"/>
<dbReference type="InterPro" id="IPR027417">
    <property type="entry name" value="P-loop_NTPase"/>
</dbReference>
<keyword evidence="6" id="KW-0413">Isomerase</keyword>
<keyword evidence="3 12" id="KW-0378">Hydrolase</keyword>
<comment type="catalytic activity">
    <reaction evidence="9">
        <text>ATP + H2O = ADP + phosphate + H(+)</text>
        <dbReference type="Rhea" id="RHEA:13065"/>
        <dbReference type="ChEBI" id="CHEBI:15377"/>
        <dbReference type="ChEBI" id="CHEBI:15378"/>
        <dbReference type="ChEBI" id="CHEBI:30616"/>
        <dbReference type="ChEBI" id="CHEBI:43474"/>
        <dbReference type="ChEBI" id="CHEBI:456216"/>
        <dbReference type="EC" id="5.6.2.4"/>
    </reaction>
</comment>
<dbReference type="SUPFAM" id="SSF52540">
    <property type="entry name" value="P-loop containing nucleoside triphosphate hydrolases"/>
    <property type="match status" value="2"/>
</dbReference>
<dbReference type="InterPro" id="IPR032830">
    <property type="entry name" value="XPB/Ssl2_N"/>
</dbReference>